<dbReference type="AlphaFoldDB" id="A0A644XAT7"/>
<organism evidence="2">
    <name type="scientific">bioreactor metagenome</name>
    <dbReference type="NCBI Taxonomy" id="1076179"/>
    <lineage>
        <taxon>unclassified sequences</taxon>
        <taxon>metagenomes</taxon>
        <taxon>ecological metagenomes</taxon>
    </lineage>
</organism>
<evidence type="ECO:0000313" key="2">
    <source>
        <dbReference type="EMBL" id="MPM12861.1"/>
    </source>
</evidence>
<dbReference type="EMBL" id="VSSQ01002031">
    <property type="protein sequence ID" value="MPM12861.1"/>
    <property type="molecule type" value="Genomic_DNA"/>
</dbReference>
<keyword evidence="1" id="KW-1133">Transmembrane helix</keyword>
<evidence type="ECO:0000256" key="1">
    <source>
        <dbReference type="SAM" id="Phobius"/>
    </source>
</evidence>
<reference evidence="2" key="1">
    <citation type="submission" date="2019-08" db="EMBL/GenBank/DDBJ databases">
        <authorList>
            <person name="Kucharzyk K."/>
            <person name="Murdoch R.W."/>
            <person name="Higgins S."/>
            <person name="Loffler F."/>
        </authorList>
    </citation>
    <scope>NUCLEOTIDE SEQUENCE</scope>
</reference>
<feature type="transmembrane region" description="Helical" evidence="1">
    <location>
        <begin position="32"/>
        <end position="55"/>
    </location>
</feature>
<protein>
    <submittedName>
        <fullName evidence="2">Uncharacterized protein</fullName>
    </submittedName>
</protein>
<comment type="caution">
    <text evidence="2">The sequence shown here is derived from an EMBL/GenBank/DDBJ whole genome shotgun (WGS) entry which is preliminary data.</text>
</comment>
<keyword evidence="1" id="KW-0472">Membrane</keyword>
<sequence>MAVFLAVAVITVLALNLLASSARWACLIVLGLLVYAFPLHLLMLVLIAGGFLYYLNNQ</sequence>
<proteinExistence type="predicted"/>
<keyword evidence="1" id="KW-0812">Transmembrane</keyword>
<gene>
    <name evidence="2" type="ORF">SDC9_59215</name>
</gene>
<accession>A0A644XAT7</accession>
<name>A0A644XAT7_9ZZZZ</name>